<accession>X1KWR1</accession>
<gene>
    <name evidence="1" type="ORF">S06H3_23872</name>
</gene>
<dbReference type="EMBL" id="BARV01013095">
    <property type="protein sequence ID" value="GAI11502.1"/>
    <property type="molecule type" value="Genomic_DNA"/>
</dbReference>
<organism evidence="1">
    <name type="scientific">marine sediment metagenome</name>
    <dbReference type="NCBI Taxonomy" id="412755"/>
    <lineage>
        <taxon>unclassified sequences</taxon>
        <taxon>metagenomes</taxon>
        <taxon>ecological metagenomes</taxon>
    </lineage>
</organism>
<dbReference type="AlphaFoldDB" id="X1KWR1"/>
<reference evidence="1" key="1">
    <citation type="journal article" date="2014" name="Front. Microbiol.">
        <title>High frequency of phylogenetically diverse reductive dehalogenase-homologous genes in deep subseafloor sedimentary metagenomes.</title>
        <authorList>
            <person name="Kawai M."/>
            <person name="Futagami T."/>
            <person name="Toyoda A."/>
            <person name="Takaki Y."/>
            <person name="Nishi S."/>
            <person name="Hori S."/>
            <person name="Arai W."/>
            <person name="Tsubouchi T."/>
            <person name="Morono Y."/>
            <person name="Uchiyama I."/>
            <person name="Ito T."/>
            <person name="Fujiyama A."/>
            <person name="Inagaki F."/>
            <person name="Takami H."/>
        </authorList>
    </citation>
    <scope>NUCLEOTIDE SEQUENCE</scope>
    <source>
        <strain evidence="1">Expedition CK06-06</strain>
    </source>
</reference>
<name>X1KWR1_9ZZZZ</name>
<sequence length="100" mass="11393">NGMSWSFKNGDNEWCPQTIELPDKPFAATAVGGSTLLVKREVLGKLSAPCFKIVYREIDEDGRCFDEAEDEYFSRIAREAGYELMVDPTIVCKHYNYCEI</sequence>
<feature type="non-terminal residue" evidence="1">
    <location>
        <position position="1"/>
    </location>
</feature>
<evidence type="ECO:0000313" key="1">
    <source>
        <dbReference type="EMBL" id="GAI11502.1"/>
    </source>
</evidence>
<comment type="caution">
    <text evidence="1">The sequence shown here is derived from an EMBL/GenBank/DDBJ whole genome shotgun (WGS) entry which is preliminary data.</text>
</comment>
<proteinExistence type="predicted"/>
<protein>
    <submittedName>
        <fullName evidence="1">Uncharacterized protein</fullName>
    </submittedName>
</protein>